<dbReference type="InterPro" id="IPR036388">
    <property type="entry name" value="WH-like_DNA-bd_sf"/>
</dbReference>
<dbReference type="InterPro" id="IPR047640">
    <property type="entry name" value="RpiR-like"/>
</dbReference>
<dbReference type="GO" id="GO:1901135">
    <property type="term" value="P:carbohydrate derivative metabolic process"/>
    <property type="evidence" value="ECO:0007669"/>
    <property type="project" value="InterPro"/>
</dbReference>
<keyword evidence="3" id="KW-0804">Transcription</keyword>
<dbReference type="PROSITE" id="PS51071">
    <property type="entry name" value="HTH_RPIR"/>
    <property type="match status" value="1"/>
</dbReference>
<dbReference type="InterPro" id="IPR009057">
    <property type="entry name" value="Homeodomain-like_sf"/>
</dbReference>
<dbReference type="OrthoDB" id="3684496at2"/>
<dbReference type="Pfam" id="PF01418">
    <property type="entry name" value="HTH_6"/>
    <property type="match status" value="1"/>
</dbReference>
<dbReference type="InterPro" id="IPR046348">
    <property type="entry name" value="SIS_dom_sf"/>
</dbReference>
<keyword evidence="1" id="KW-0805">Transcription regulation</keyword>
<evidence type="ECO:0000259" key="4">
    <source>
        <dbReference type="PROSITE" id="PS51071"/>
    </source>
</evidence>
<dbReference type="InterPro" id="IPR001347">
    <property type="entry name" value="SIS_dom"/>
</dbReference>
<dbReference type="SUPFAM" id="SSF46689">
    <property type="entry name" value="Homeodomain-like"/>
    <property type="match status" value="1"/>
</dbReference>
<dbReference type="Proteomes" id="UP000095094">
    <property type="component" value="Unassembled WGS sequence"/>
</dbReference>
<proteinExistence type="predicted"/>
<keyword evidence="2" id="KW-0238">DNA-binding</keyword>
<dbReference type="GO" id="GO:0003700">
    <property type="term" value="F:DNA-binding transcription factor activity"/>
    <property type="evidence" value="ECO:0007669"/>
    <property type="project" value="InterPro"/>
</dbReference>
<reference evidence="7" key="1">
    <citation type="submission" date="2016-09" db="EMBL/GenBank/DDBJ databases">
        <authorList>
            <person name="Gulvik C.A."/>
        </authorList>
    </citation>
    <scope>NUCLEOTIDE SEQUENCE [LARGE SCALE GENOMIC DNA]</scope>
    <source>
        <strain evidence="7">LMG 8895</strain>
    </source>
</reference>
<organism evidence="6 7">
    <name type="scientific">Enterococcus termitis</name>
    <dbReference type="NCBI Taxonomy" id="332950"/>
    <lineage>
        <taxon>Bacteria</taxon>
        <taxon>Bacillati</taxon>
        <taxon>Bacillota</taxon>
        <taxon>Bacilli</taxon>
        <taxon>Lactobacillales</taxon>
        <taxon>Enterococcaceae</taxon>
        <taxon>Enterococcus</taxon>
    </lineage>
</organism>
<dbReference type="Pfam" id="PF01380">
    <property type="entry name" value="SIS"/>
    <property type="match status" value="1"/>
</dbReference>
<dbReference type="CDD" id="cd05013">
    <property type="entry name" value="SIS_RpiR"/>
    <property type="match status" value="1"/>
</dbReference>
<feature type="domain" description="HTH rpiR-type" evidence="4">
    <location>
        <begin position="4"/>
        <end position="80"/>
    </location>
</feature>
<dbReference type="Gene3D" id="3.40.50.10490">
    <property type="entry name" value="Glucose-6-phosphate isomerase like protein, domain 1"/>
    <property type="match status" value="1"/>
</dbReference>
<feature type="domain" description="SIS" evidence="5">
    <location>
        <begin position="131"/>
        <end position="271"/>
    </location>
</feature>
<dbReference type="PROSITE" id="PS51464">
    <property type="entry name" value="SIS"/>
    <property type="match status" value="1"/>
</dbReference>
<dbReference type="Gene3D" id="1.10.10.10">
    <property type="entry name" value="Winged helix-like DNA-binding domain superfamily/Winged helix DNA-binding domain"/>
    <property type="match status" value="1"/>
</dbReference>
<dbReference type="GO" id="GO:0097367">
    <property type="term" value="F:carbohydrate derivative binding"/>
    <property type="evidence" value="ECO:0007669"/>
    <property type="project" value="InterPro"/>
</dbReference>
<comment type="caution">
    <text evidence="6">The sequence shown here is derived from an EMBL/GenBank/DDBJ whole genome shotgun (WGS) entry which is preliminary data.</text>
</comment>
<dbReference type="InterPro" id="IPR035472">
    <property type="entry name" value="RpiR-like_SIS"/>
</dbReference>
<evidence type="ECO:0000259" key="5">
    <source>
        <dbReference type="PROSITE" id="PS51464"/>
    </source>
</evidence>
<dbReference type="AlphaFoldDB" id="A0A1E5GB59"/>
<gene>
    <name evidence="6" type="ORF">BCR25_09985</name>
</gene>
<dbReference type="PANTHER" id="PTHR30514:SF1">
    <property type="entry name" value="HTH-TYPE TRANSCRIPTIONAL REGULATOR HEXR-RELATED"/>
    <property type="match status" value="1"/>
</dbReference>
<accession>A0A1E5GB59</accession>
<evidence type="ECO:0000256" key="3">
    <source>
        <dbReference type="ARBA" id="ARBA00023163"/>
    </source>
</evidence>
<protein>
    <submittedName>
        <fullName evidence="6">RpiR family transcriptional regulator</fullName>
    </submittedName>
</protein>
<evidence type="ECO:0000313" key="6">
    <source>
        <dbReference type="EMBL" id="OEG09825.1"/>
    </source>
</evidence>
<sequence>MKNHYLDQRIRLKKGNLSETEQKIAHYFVHSDEMISRKTLEELANEIEVSQSSIYQFVKKIGYNGFQDFKIDIARNSNYQPAFQNLNINTGADDITPEDTSIDIAKKVVQSNIYSLSNATHFLTEELLDRVLTIIYSAKTLHFFGLGGSSIVAFDSFHKFIRTKYRCNYIFDYHMQLSFVTKLTSEDCVFIFSHSGQTKESVNLARQIKKTSAKIIVLTGNSGSELVTLANQAIIVLTEETLFRTESLASRISYLTVMDILYTNVMHHNYDQNIESIKKIRDNISTTKTNPYNFTP</sequence>
<evidence type="ECO:0000313" key="7">
    <source>
        <dbReference type="Proteomes" id="UP000095094"/>
    </source>
</evidence>
<dbReference type="RefSeq" id="WP_069664578.1">
    <property type="nucleotide sequence ID" value="NZ_JBHUJJ010000001.1"/>
</dbReference>
<dbReference type="EMBL" id="MIJY01000044">
    <property type="protein sequence ID" value="OEG09825.1"/>
    <property type="molecule type" value="Genomic_DNA"/>
</dbReference>
<name>A0A1E5GB59_9ENTE</name>
<dbReference type="SUPFAM" id="SSF53697">
    <property type="entry name" value="SIS domain"/>
    <property type="match status" value="1"/>
</dbReference>
<dbReference type="PANTHER" id="PTHR30514">
    <property type="entry name" value="GLUCOKINASE"/>
    <property type="match status" value="1"/>
</dbReference>
<dbReference type="GO" id="GO:0003677">
    <property type="term" value="F:DNA binding"/>
    <property type="evidence" value="ECO:0007669"/>
    <property type="project" value="UniProtKB-KW"/>
</dbReference>
<dbReference type="InterPro" id="IPR000281">
    <property type="entry name" value="HTH_RpiR"/>
</dbReference>
<evidence type="ECO:0000256" key="1">
    <source>
        <dbReference type="ARBA" id="ARBA00023015"/>
    </source>
</evidence>
<keyword evidence="7" id="KW-1185">Reference proteome</keyword>
<evidence type="ECO:0000256" key="2">
    <source>
        <dbReference type="ARBA" id="ARBA00023125"/>
    </source>
</evidence>